<dbReference type="Pfam" id="PF00557">
    <property type="entry name" value="Peptidase_M24"/>
    <property type="match status" value="1"/>
</dbReference>
<dbReference type="PROSITE" id="PS00680">
    <property type="entry name" value="MAP_1"/>
    <property type="match status" value="1"/>
</dbReference>
<keyword evidence="3 6" id="KW-0645">Protease</keyword>
<keyword evidence="4 6" id="KW-0479">Metal-binding</keyword>
<evidence type="ECO:0000256" key="4">
    <source>
        <dbReference type="ARBA" id="ARBA00022723"/>
    </source>
</evidence>
<proteinExistence type="inferred from homology"/>
<dbReference type="PRINTS" id="PR00599">
    <property type="entry name" value="MAPEPTIDASE"/>
</dbReference>
<reference evidence="10" key="1">
    <citation type="submission" date="2007-10" db="EMBL/GenBank/DDBJ databases">
        <title>Complete sequence of chromosome of Desulforudis audaxviator MP104C.</title>
        <authorList>
            <person name="Copeland A."/>
            <person name="Lucas S."/>
            <person name="Lapidus A."/>
            <person name="Barry K."/>
            <person name="Glavina del Rio T."/>
            <person name="Dalin E."/>
            <person name="Tice H."/>
            <person name="Bruce D."/>
            <person name="Pitluck S."/>
            <person name="Lowry S.R."/>
            <person name="Larimer F."/>
            <person name="Land M.L."/>
            <person name="Hauser L."/>
            <person name="Kyrpides N."/>
            <person name="Ivanova N.N."/>
            <person name="Richardson P."/>
        </authorList>
    </citation>
    <scope>NUCLEOTIDE SEQUENCE [LARGE SCALE GENOMIC DNA]</scope>
    <source>
        <strain evidence="10">MP104C</strain>
    </source>
</reference>
<dbReference type="EMBL" id="CP000860">
    <property type="protein sequence ID" value="ACA58807.1"/>
    <property type="molecule type" value="Genomic_DNA"/>
</dbReference>
<dbReference type="GO" id="GO:0004239">
    <property type="term" value="F:initiator methionyl aminopeptidase activity"/>
    <property type="evidence" value="ECO:0007669"/>
    <property type="project" value="UniProtKB-UniRule"/>
</dbReference>
<gene>
    <name evidence="6" type="primary">map</name>
    <name evidence="9" type="ordered locus">Daud_0246</name>
</gene>
<feature type="domain" description="Peptidase M24" evidence="8">
    <location>
        <begin position="12"/>
        <end position="239"/>
    </location>
</feature>
<keyword evidence="2 6" id="KW-0031">Aminopeptidase</keyword>
<dbReference type="PANTHER" id="PTHR43330:SF27">
    <property type="entry name" value="METHIONINE AMINOPEPTIDASE"/>
    <property type="match status" value="1"/>
</dbReference>
<dbReference type="HOGENOM" id="CLU_015857_0_1_9"/>
<feature type="binding site" evidence="6">
    <location>
        <position position="94"/>
    </location>
    <ligand>
        <name>a divalent metal cation</name>
        <dbReference type="ChEBI" id="CHEBI:60240"/>
        <label>1</label>
    </ligand>
</feature>
<dbReference type="InterPro" id="IPR001714">
    <property type="entry name" value="Pept_M24_MAP"/>
</dbReference>
<dbReference type="CDD" id="cd01086">
    <property type="entry name" value="MetAP1"/>
    <property type="match status" value="1"/>
</dbReference>
<dbReference type="OrthoDB" id="9802055at2"/>
<dbReference type="SUPFAM" id="SSF55920">
    <property type="entry name" value="Creatinase/aminopeptidase"/>
    <property type="match status" value="1"/>
</dbReference>
<dbReference type="GO" id="GO:0070006">
    <property type="term" value="F:metalloaminopeptidase activity"/>
    <property type="evidence" value="ECO:0007669"/>
    <property type="project" value="UniProtKB-UniRule"/>
</dbReference>
<dbReference type="GO" id="GO:0046872">
    <property type="term" value="F:metal ion binding"/>
    <property type="evidence" value="ECO:0007669"/>
    <property type="project" value="UniProtKB-UniRule"/>
</dbReference>
<accession>B1I1M0</accession>
<evidence type="ECO:0000313" key="9">
    <source>
        <dbReference type="EMBL" id="ACA58807.1"/>
    </source>
</evidence>
<feature type="binding site" evidence="6">
    <location>
        <position position="201"/>
    </location>
    <ligand>
        <name>a divalent metal cation</name>
        <dbReference type="ChEBI" id="CHEBI:60240"/>
        <label>2</label>
        <note>catalytic</note>
    </ligand>
</feature>
<comment type="subunit">
    <text evidence="6">Monomer.</text>
</comment>
<dbReference type="HAMAP" id="MF_01974">
    <property type="entry name" value="MetAP_1"/>
    <property type="match status" value="1"/>
</dbReference>
<dbReference type="AlphaFoldDB" id="B1I1M0"/>
<dbReference type="EC" id="3.4.11.18" evidence="6 7"/>
<evidence type="ECO:0000256" key="2">
    <source>
        <dbReference type="ARBA" id="ARBA00022438"/>
    </source>
</evidence>
<dbReference type="PANTHER" id="PTHR43330">
    <property type="entry name" value="METHIONINE AMINOPEPTIDASE"/>
    <property type="match status" value="1"/>
</dbReference>
<evidence type="ECO:0000256" key="5">
    <source>
        <dbReference type="ARBA" id="ARBA00022801"/>
    </source>
</evidence>
<evidence type="ECO:0000256" key="7">
    <source>
        <dbReference type="RuleBase" id="RU003653"/>
    </source>
</evidence>
<dbReference type="eggNOG" id="COG0024">
    <property type="taxonomic scope" value="Bacteria"/>
</dbReference>
<evidence type="ECO:0000259" key="8">
    <source>
        <dbReference type="Pfam" id="PF00557"/>
    </source>
</evidence>
<feature type="binding site" evidence="6">
    <location>
        <position position="232"/>
    </location>
    <ligand>
        <name>a divalent metal cation</name>
        <dbReference type="ChEBI" id="CHEBI:60240"/>
        <label>1</label>
    </ligand>
</feature>
<dbReference type="Proteomes" id="UP000008544">
    <property type="component" value="Chromosome"/>
</dbReference>
<dbReference type="InterPro" id="IPR002467">
    <property type="entry name" value="Pept_M24A_MAP1"/>
</dbReference>
<protein>
    <recommendedName>
        <fullName evidence="6 7">Methionine aminopeptidase</fullName>
        <shortName evidence="6">MAP</shortName>
        <shortName evidence="6">MetAP</shortName>
        <ecNumber evidence="6 7">3.4.11.18</ecNumber>
    </recommendedName>
    <alternativeName>
        <fullName evidence="6">Peptidase M</fullName>
    </alternativeName>
</protein>
<keyword evidence="10" id="KW-1185">Reference proteome</keyword>
<keyword evidence="5 6" id="KW-0378">Hydrolase</keyword>
<dbReference type="Gene3D" id="3.90.230.10">
    <property type="entry name" value="Creatinase/methionine aminopeptidase superfamily"/>
    <property type="match status" value="1"/>
</dbReference>
<feature type="binding site" evidence="6">
    <location>
        <position position="232"/>
    </location>
    <ligand>
        <name>a divalent metal cation</name>
        <dbReference type="ChEBI" id="CHEBI:60240"/>
        <label>2</label>
        <note>catalytic</note>
    </ligand>
</feature>
<evidence type="ECO:0000256" key="6">
    <source>
        <dbReference type="HAMAP-Rule" id="MF_01974"/>
    </source>
</evidence>
<feature type="binding site" evidence="6">
    <location>
        <position position="175"/>
    </location>
    <ligand>
        <name>substrate</name>
    </ligand>
</feature>
<dbReference type="InterPro" id="IPR000994">
    <property type="entry name" value="Pept_M24"/>
</dbReference>
<dbReference type="GO" id="GO:0005829">
    <property type="term" value="C:cytosol"/>
    <property type="evidence" value="ECO:0007669"/>
    <property type="project" value="TreeGrafter"/>
</dbReference>
<dbReference type="InterPro" id="IPR036005">
    <property type="entry name" value="Creatinase/aminopeptidase-like"/>
</dbReference>
<dbReference type="KEGG" id="dau:Daud_0246"/>
<comment type="cofactor">
    <cofactor evidence="6">
        <name>Co(2+)</name>
        <dbReference type="ChEBI" id="CHEBI:48828"/>
    </cofactor>
    <cofactor evidence="6">
        <name>Zn(2+)</name>
        <dbReference type="ChEBI" id="CHEBI:29105"/>
    </cofactor>
    <cofactor evidence="6">
        <name>Mn(2+)</name>
        <dbReference type="ChEBI" id="CHEBI:29035"/>
    </cofactor>
    <cofactor evidence="6">
        <name>Fe(2+)</name>
        <dbReference type="ChEBI" id="CHEBI:29033"/>
    </cofactor>
    <text evidence="6">Binds 2 divalent metal cations per subunit. Has a high-affinity and a low affinity metal-binding site. The true nature of the physiological cofactor is under debate. The enzyme is active with cobalt, zinc, manganese or divalent iron ions. Most likely, methionine aminopeptidases function as mononuclear Fe(2+)-metalloproteases under physiological conditions, and the catalytically relevant metal-binding site has been assigned to the histidine-containing high-affinity site.</text>
</comment>
<dbReference type="GO" id="GO:0006508">
    <property type="term" value="P:proteolysis"/>
    <property type="evidence" value="ECO:0007669"/>
    <property type="project" value="UniProtKB-KW"/>
</dbReference>
<evidence type="ECO:0000313" key="10">
    <source>
        <dbReference type="Proteomes" id="UP000008544"/>
    </source>
</evidence>
<evidence type="ECO:0000256" key="3">
    <source>
        <dbReference type="ARBA" id="ARBA00022670"/>
    </source>
</evidence>
<comment type="catalytic activity">
    <reaction evidence="6 7">
        <text>Release of N-terminal amino acids, preferentially methionine, from peptides and arylamides.</text>
        <dbReference type="EC" id="3.4.11.18"/>
    </reaction>
</comment>
<dbReference type="RefSeq" id="WP_012301399.1">
    <property type="nucleotide sequence ID" value="NC_010424.1"/>
</dbReference>
<feature type="binding site" evidence="6">
    <location>
        <position position="105"/>
    </location>
    <ligand>
        <name>a divalent metal cation</name>
        <dbReference type="ChEBI" id="CHEBI:60240"/>
        <label>2</label>
        <note>catalytic</note>
    </ligand>
</feature>
<reference evidence="9 10" key="2">
    <citation type="journal article" date="2008" name="Science">
        <title>Environmental genomics reveals a single-species ecosystem deep within Earth.</title>
        <authorList>
            <person name="Chivian D."/>
            <person name="Brodie E.L."/>
            <person name="Alm E.J."/>
            <person name="Culley D.E."/>
            <person name="Dehal P.S."/>
            <person name="Desantis T.Z."/>
            <person name="Gihring T.M."/>
            <person name="Lapidus A."/>
            <person name="Lin L.H."/>
            <person name="Lowry S.R."/>
            <person name="Moser D.P."/>
            <person name="Richardson P.M."/>
            <person name="Southam G."/>
            <person name="Wanger G."/>
            <person name="Pratt L.M."/>
            <person name="Andersen G.L."/>
            <person name="Hazen T.C."/>
            <person name="Brockman F.J."/>
            <person name="Arkin A.P."/>
            <person name="Onstott T.C."/>
        </authorList>
    </citation>
    <scope>NUCLEOTIDE SEQUENCE [LARGE SCALE GENOMIC DNA]</scope>
    <source>
        <strain evidence="9 10">MP104C</strain>
    </source>
</reference>
<organism evidence="9 10">
    <name type="scientific">Desulforudis audaxviator (strain MP104C)</name>
    <dbReference type="NCBI Taxonomy" id="477974"/>
    <lineage>
        <taxon>Bacteria</taxon>
        <taxon>Bacillati</taxon>
        <taxon>Bacillota</taxon>
        <taxon>Clostridia</taxon>
        <taxon>Thermoanaerobacterales</taxon>
        <taxon>Candidatus Desulforudaceae</taxon>
        <taxon>Candidatus Desulforudis</taxon>
    </lineage>
</organism>
<sequence length="249" mass="27312">MITSKSAREIGYMREAGRVVAGAFAELARYIEPGITTRELDAVAERFIRKQRAKPAFKGLYGFPATICASVNEEVVHGIPGLRKLKNGDIISIDIGAEINGYFGDGAVTFPVGKPEAKVLELLRVTEEALYLGIAQARPGNRLTDISHAVQTHVEHHGFSVVRDYVGHGIGAKMHEDPQIPNYGPPGRGPRLEPGMTLALEPMVNMGLHEVMTLEDRWTVVTKDGQPSAHFEHTILITDGEPEILTRTW</sequence>
<comment type="similarity">
    <text evidence="6">Belongs to the peptidase M24A family. Methionine aminopeptidase type 1 subfamily.</text>
</comment>
<dbReference type="NCBIfam" id="TIGR00500">
    <property type="entry name" value="met_pdase_I"/>
    <property type="match status" value="1"/>
</dbReference>
<feature type="binding site" evidence="6">
    <location>
        <position position="105"/>
    </location>
    <ligand>
        <name>a divalent metal cation</name>
        <dbReference type="ChEBI" id="CHEBI:60240"/>
        <label>1</label>
    </ligand>
</feature>
<name>B1I1M0_DESAP</name>
<dbReference type="STRING" id="477974.Daud_0246"/>
<evidence type="ECO:0000256" key="1">
    <source>
        <dbReference type="ARBA" id="ARBA00002521"/>
    </source>
</evidence>
<comment type="function">
    <text evidence="1 6">Removes the N-terminal methionine from nascent proteins. The N-terminal methionine is often cleaved when the second residue in the primary sequence is small and uncharged (Met-Ala-, Cys, Gly, Pro, Ser, Thr, or Val). Requires deformylation of the N(alpha)-formylated initiator methionine before it can be hydrolyzed.</text>
</comment>
<feature type="binding site" evidence="6">
    <location>
        <position position="168"/>
    </location>
    <ligand>
        <name>a divalent metal cation</name>
        <dbReference type="ChEBI" id="CHEBI:60240"/>
        <label>2</label>
        <note>catalytic</note>
    </ligand>
</feature>
<feature type="binding site" evidence="6">
    <location>
        <position position="77"/>
    </location>
    <ligand>
        <name>substrate</name>
    </ligand>
</feature>